<reference evidence="1 2" key="1">
    <citation type="journal article" date="2019" name="Sci. Rep.">
        <title>Orb-weaving spider Araneus ventricosus genome elucidates the spidroin gene catalogue.</title>
        <authorList>
            <person name="Kono N."/>
            <person name="Nakamura H."/>
            <person name="Ohtoshi R."/>
            <person name="Moran D.A.P."/>
            <person name="Shinohara A."/>
            <person name="Yoshida Y."/>
            <person name="Fujiwara M."/>
            <person name="Mori M."/>
            <person name="Tomita M."/>
            <person name="Arakawa K."/>
        </authorList>
    </citation>
    <scope>NUCLEOTIDE SEQUENCE [LARGE SCALE GENOMIC DNA]</scope>
</reference>
<name>A0A4Y2NYQ4_ARAVE</name>
<proteinExistence type="predicted"/>
<organism evidence="1 2">
    <name type="scientific">Araneus ventricosus</name>
    <name type="common">Orbweaver spider</name>
    <name type="synonym">Epeira ventricosa</name>
    <dbReference type="NCBI Taxonomy" id="182803"/>
    <lineage>
        <taxon>Eukaryota</taxon>
        <taxon>Metazoa</taxon>
        <taxon>Ecdysozoa</taxon>
        <taxon>Arthropoda</taxon>
        <taxon>Chelicerata</taxon>
        <taxon>Arachnida</taxon>
        <taxon>Araneae</taxon>
        <taxon>Araneomorphae</taxon>
        <taxon>Entelegynae</taxon>
        <taxon>Araneoidea</taxon>
        <taxon>Araneidae</taxon>
        <taxon>Araneus</taxon>
    </lineage>
</organism>
<evidence type="ECO:0000313" key="2">
    <source>
        <dbReference type="Proteomes" id="UP000499080"/>
    </source>
</evidence>
<dbReference type="EMBL" id="BGPR01129765">
    <property type="protein sequence ID" value="GBN42916.1"/>
    <property type="molecule type" value="Genomic_DNA"/>
</dbReference>
<dbReference type="Proteomes" id="UP000499080">
    <property type="component" value="Unassembled WGS sequence"/>
</dbReference>
<gene>
    <name evidence="1" type="ORF">AVEN_178867_1</name>
</gene>
<sequence>MVDGTALISLILRAPSIEQISHILRCMRPSIVLQNDEWVLGKSQDEYNLTYFLFNTIFLYINGYLSDRDHCSCSIGKALHLATECALTLSWHMMRPTPNFEQEWVKRAAFNFVPRQKIRWIMKFINENRDLFLPP</sequence>
<protein>
    <submittedName>
        <fullName evidence="1">Uncharacterized protein</fullName>
    </submittedName>
</protein>
<dbReference type="AlphaFoldDB" id="A0A4Y2NYQ4"/>
<keyword evidence="2" id="KW-1185">Reference proteome</keyword>
<accession>A0A4Y2NYQ4</accession>
<comment type="caution">
    <text evidence="1">The sequence shown here is derived from an EMBL/GenBank/DDBJ whole genome shotgun (WGS) entry which is preliminary data.</text>
</comment>
<evidence type="ECO:0000313" key="1">
    <source>
        <dbReference type="EMBL" id="GBN42916.1"/>
    </source>
</evidence>